<keyword evidence="3" id="KW-1185">Reference proteome</keyword>
<dbReference type="Proteomes" id="UP001175261">
    <property type="component" value="Unassembled WGS sequence"/>
</dbReference>
<gene>
    <name evidence="2" type="ORF">NLU13_7838</name>
</gene>
<keyword evidence="1" id="KW-0812">Transmembrane</keyword>
<accession>A0AA39GFX0</accession>
<dbReference type="EMBL" id="JAPDFR010000007">
    <property type="protein sequence ID" value="KAK0385362.1"/>
    <property type="molecule type" value="Genomic_DNA"/>
</dbReference>
<organism evidence="2 3">
    <name type="scientific">Sarocladium strictum</name>
    <name type="common">Black bundle disease fungus</name>
    <name type="synonym">Acremonium strictum</name>
    <dbReference type="NCBI Taxonomy" id="5046"/>
    <lineage>
        <taxon>Eukaryota</taxon>
        <taxon>Fungi</taxon>
        <taxon>Dikarya</taxon>
        <taxon>Ascomycota</taxon>
        <taxon>Pezizomycotina</taxon>
        <taxon>Sordariomycetes</taxon>
        <taxon>Hypocreomycetidae</taxon>
        <taxon>Hypocreales</taxon>
        <taxon>Sarocladiaceae</taxon>
        <taxon>Sarocladium</taxon>
    </lineage>
</organism>
<evidence type="ECO:0000256" key="1">
    <source>
        <dbReference type="SAM" id="Phobius"/>
    </source>
</evidence>
<reference evidence="2" key="1">
    <citation type="submission" date="2022-10" db="EMBL/GenBank/DDBJ databases">
        <title>Determination and structural analysis of whole genome sequence of Sarocladium strictum F4-1.</title>
        <authorList>
            <person name="Hu L."/>
            <person name="Jiang Y."/>
        </authorList>
    </citation>
    <scope>NUCLEOTIDE SEQUENCE</scope>
    <source>
        <strain evidence="2">F4-1</strain>
    </source>
</reference>
<feature type="transmembrane region" description="Helical" evidence="1">
    <location>
        <begin position="97"/>
        <end position="118"/>
    </location>
</feature>
<proteinExistence type="predicted"/>
<name>A0AA39GFX0_SARSR</name>
<evidence type="ECO:0000313" key="3">
    <source>
        <dbReference type="Proteomes" id="UP001175261"/>
    </source>
</evidence>
<keyword evidence="1" id="KW-0472">Membrane</keyword>
<sequence>MGLNRITVPSNSPEMAKQQGAAAQSRISKVFPWYYQFLFMILEPGIILVAMPMILLDPANHFLSLAPTTSSGPFYKSNPAHSICSIESAWNTPQLRALWYVFTASFIFSGIVEPLLLYTARYKLRDARDAEEVVKAVLISMLTFDVLHITATTAVGGFESAIPWGVESELYAMINFWGANTLGRLESALVVRCWKACHPLREG</sequence>
<evidence type="ECO:0000313" key="2">
    <source>
        <dbReference type="EMBL" id="KAK0385362.1"/>
    </source>
</evidence>
<feature type="transmembrane region" description="Helical" evidence="1">
    <location>
        <begin position="33"/>
        <end position="55"/>
    </location>
</feature>
<comment type="caution">
    <text evidence="2">The sequence shown here is derived from an EMBL/GenBank/DDBJ whole genome shotgun (WGS) entry which is preliminary data.</text>
</comment>
<protein>
    <submittedName>
        <fullName evidence="2">Uncharacterized protein</fullName>
    </submittedName>
</protein>
<dbReference type="AlphaFoldDB" id="A0AA39GFX0"/>
<keyword evidence="1" id="KW-1133">Transmembrane helix</keyword>